<dbReference type="Proteomes" id="UP001460679">
    <property type="component" value="Chromosome"/>
</dbReference>
<keyword evidence="2" id="KW-1185">Reference proteome</keyword>
<proteinExistence type="predicted"/>
<evidence type="ECO:0000313" key="2">
    <source>
        <dbReference type="Proteomes" id="UP001460679"/>
    </source>
</evidence>
<gene>
    <name evidence="1" type="ORF">WG616_02915</name>
</gene>
<dbReference type="RefSeq" id="WP_205498123.1">
    <property type="nucleotide sequence ID" value="NZ_CP148066.1"/>
</dbReference>
<accession>A0ABZ2RQA5</accession>
<name>A0ABZ2RQA5_9BACT</name>
<sequence length="171" mass="20158">MKFSLKKKSANLEKNNLVNEYQKIAFAEFNKLKNSEKKVSFQEIKNQIIIELNSPKIQELMDNLEQDINKAISEKKQILFENFYLDWNRNERFSLNMLIPIINPKINSNSFALNLIQSDNIEKMEVLETLNSLIDNTFKTGKLFAYNKDLIFAFDKQTKSVKVFFSENFIK</sequence>
<reference evidence="1" key="1">
    <citation type="submission" date="2024-03" db="EMBL/GenBank/DDBJ databases">
        <title>Complete genome sequence of Mycoplasma gypis type strain B1/T1.</title>
        <authorList>
            <person name="Spergser J."/>
        </authorList>
    </citation>
    <scope>NUCLEOTIDE SEQUENCE [LARGE SCALE GENOMIC DNA]</scope>
    <source>
        <strain evidence="1">B1/T1</strain>
    </source>
</reference>
<protein>
    <submittedName>
        <fullName evidence="1">DUF2714 domain-containing protein</fullName>
    </submittedName>
</protein>
<dbReference type="Pfam" id="PF10896">
    <property type="entry name" value="DUF2714"/>
    <property type="match status" value="1"/>
</dbReference>
<organism evidence="1 2">
    <name type="scientific">[Mycoplasma] gypis</name>
    <dbReference type="NCBI Taxonomy" id="92404"/>
    <lineage>
        <taxon>Bacteria</taxon>
        <taxon>Bacillati</taxon>
        <taxon>Mycoplasmatota</taxon>
        <taxon>Mycoplasmoidales</taxon>
        <taxon>Metamycoplasmataceae</taxon>
        <taxon>Metamycoplasma</taxon>
    </lineage>
</organism>
<dbReference type="EMBL" id="CP148066">
    <property type="protein sequence ID" value="WXL28293.1"/>
    <property type="molecule type" value="Genomic_DNA"/>
</dbReference>
<evidence type="ECO:0000313" key="1">
    <source>
        <dbReference type="EMBL" id="WXL28293.1"/>
    </source>
</evidence>
<dbReference type="InterPro" id="IPR021222">
    <property type="entry name" value="DUF2714"/>
</dbReference>